<dbReference type="EMBL" id="BDSP01000137">
    <property type="protein sequence ID" value="GAX19514.1"/>
    <property type="molecule type" value="Genomic_DNA"/>
</dbReference>
<accession>A0A1Z5JZR3</accession>
<comment type="caution">
    <text evidence="1">The sequence shown here is derived from an EMBL/GenBank/DDBJ whole genome shotgun (WGS) entry which is preliminary data.</text>
</comment>
<sequence length="300" mass="34219">METCRHNFSTSEKVTKLISGSLLENLNLNVRQHQERAKTERAAASASRHASELQILKDICAEKGDDEKGKQEKRRLLRAKSTGIWLSVRPKTLTDTDLSKDEFRDSLRIRAGLPIQALPQKCDGCNKPFSVEHAQTCKHGGLVILRHDDVKNEFMSLCAQAYGPKAVRNEPTIHTYSTDNRNAQKEQVLRGDISTYGFWSDRKTTIFDVRVTDTDAPSHKNREPMNVLASQELEKRRLYGKPCMDHRRDFTPRVFSVDGLMGKQAVAASRQLARKLQKKWKRPYSEIRGFIQSRLSLSLV</sequence>
<organism evidence="1 2">
    <name type="scientific">Fistulifera solaris</name>
    <name type="common">Oleaginous diatom</name>
    <dbReference type="NCBI Taxonomy" id="1519565"/>
    <lineage>
        <taxon>Eukaryota</taxon>
        <taxon>Sar</taxon>
        <taxon>Stramenopiles</taxon>
        <taxon>Ochrophyta</taxon>
        <taxon>Bacillariophyta</taxon>
        <taxon>Bacillariophyceae</taxon>
        <taxon>Bacillariophycidae</taxon>
        <taxon>Naviculales</taxon>
        <taxon>Naviculaceae</taxon>
        <taxon>Fistulifera</taxon>
    </lineage>
</organism>
<reference evidence="1 2" key="1">
    <citation type="journal article" date="2015" name="Plant Cell">
        <title>Oil accumulation by the oleaginous diatom Fistulifera solaris as revealed by the genome and transcriptome.</title>
        <authorList>
            <person name="Tanaka T."/>
            <person name="Maeda Y."/>
            <person name="Veluchamy A."/>
            <person name="Tanaka M."/>
            <person name="Abida H."/>
            <person name="Marechal E."/>
            <person name="Bowler C."/>
            <person name="Muto M."/>
            <person name="Sunaga Y."/>
            <person name="Tanaka M."/>
            <person name="Yoshino T."/>
            <person name="Taniguchi T."/>
            <person name="Fukuda Y."/>
            <person name="Nemoto M."/>
            <person name="Matsumoto M."/>
            <person name="Wong P.S."/>
            <person name="Aburatani S."/>
            <person name="Fujibuchi W."/>
        </authorList>
    </citation>
    <scope>NUCLEOTIDE SEQUENCE [LARGE SCALE GENOMIC DNA]</scope>
    <source>
        <strain evidence="1 2">JPCC DA0580</strain>
    </source>
</reference>
<protein>
    <submittedName>
        <fullName evidence="1">Uncharacterized protein</fullName>
    </submittedName>
</protein>
<dbReference type="Proteomes" id="UP000198406">
    <property type="component" value="Unassembled WGS sequence"/>
</dbReference>
<keyword evidence="2" id="KW-1185">Reference proteome</keyword>
<dbReference type="InParanoid" id="A0A1Z5JZR3"/>
<name>A0A1Z5JZR3_FISSO</name>
<evidence type="ECO:0000313" key="2">
    <source>
        <dbReference type="Proteomes" id="UP000198406"/>
    </source>
</evidence>
<gene>
    <name evidence="1" type="ORF">FisN_19Hu089</name>
</gene>
<dbReference type="AlphaFoldDB" id="A0A1Z5JZR3"/>
<dbReference type="OrthoDB" id="47560at2759"/>
<evidence type="ECO:0000313" key="1">
    <source>
        <dbReference type="EMBL" id="GAX19514.1"/>
    </source>
</evidence>
<proteinExistence type="predicted"/>